<keyword evidence="8" id="KW-0378">Hydrolase</keyword>
<protein>
    <recommendedName>
        <fullName evidence="14">Peptidase M14 domain-containing protein</fullName>
    </recommendedName>
</protein>
<comment type="similarity">
    <text evidence="2 12">Belongs to the peptidase M14 family.</text>
</comment>
<dbReference type="PRINTS" id="PR00765">
    <property type="entry name" value="CRBOXYPTASEA"/>
</dbReference>
<evidence type="ECO:0000256" key="11">
    <source>
        <dbReference type="ARBA" id="ARBA00023295"/>
    </source>
</evidence>
<accession>A0A8K0TKK2</accession>
<dbReference type="SUPFAM" id="SSF49899">
    <property type="entry name" value="Concanavalin A-like lectins/glucanases"/>
    <property type="match status" value="1"/>
</dbReference>
<name>A0A8K0TKK2_9PEZI</name>
<dbReference type="PANTHER" id="PTHR42800">
    <property type="entry name" value="EXOINULINASE INUD (AFU_ORTHOLOGUE AFUA_5G00480)"/>
    <property type="match status" value="1"/>
</dbReference>
<comment type="cofactor">
    <cofactor evidence="1">
        <name>Zn(2+)</name>
        <dbReference type="ChEBI" id="CHEBI:29105"/>
    </cofactor>
</comment>
<keyword evidence="6" id="KW-0479">Metal-binding</keyword>
<keyword evidence="9" id="KW-0862">Zinc</keyword>
<dbReference type="CDD" id="cd03860">
    <property type="entry name" value="M14_CP_A-B_like"/>
    <property type="match status" value="1"/>
</dbReference>
<evidence type="ECO:0000256" key="7">
    <source>
        <dbReference type="ARBA" id="ARBA00022729"/>
    </source>
</evidence>
<evidence type="ECO:0000256" key="2">
    <source>
        <dbReference type="ARBA" id="ARBA00005988"/>
    </source>
</evidence>
<evidence type="ECO:0000313" key="16">
    <source>
        <dbReference type="Proteomes" id="UP000813385"/>
    </source>
</evidence>
<keyword evidence="5" id="KW-0645">Protease</keyword>
<evidence type="ECO:0000256" key="9">
    <source>
        <dbReference type="ARBA" id="ARBA00022833"/>
    </source>
</evidence>
<dbReference type="PROSITE" id="PS52035">
    <property type="entry name" value="PEPTIDASE_M14"/>
    <property type="match status" value="1"/>
</dbReference>
<feature type="active site" description="Proton donor/acceptor" evidence="12">
    <location>
        <position position="386"/>
    </location>
</feature>
<dbReference type="Gene3D" id="3.40.630.10">
    <property type="entry name" value="Zn peptidases"/>
    <property type="match status" value="1"/>
</dbReference>
<evidence type="ECO:0000313" key="15">
    <source>
        <dbReference type="EMBL" id="KAH7368078.1"/>
    </source>
</evidence>
<dbReference type="SMART" id="SM00640">
    <property type="entry name" value="Glyco_32"/>
    <property type="match status" value="1"/>
</dbReference>
<dbReference type="GO" id="GO:0004575">
    <property type="term" value="F:sucrose alpha-glucosidase activity"/>
    <property type="evidence" value="ECO:0007669"/>
    <property type="project" value="TreeGrafter"/>
</dbReference>
<dbReference type="FunFam" id="3.40.630.10:FF:000084">
    <property type="entry name" value="Carboxypeptidase B2"/>
    <property type="match status" value="1"/>
</dbReference>
<keyword evidence="11" id="KW-0326">Glycosidase</keyword>
<dbReference type="Pfam" id="PF00246">
    <property type="entry name" value="Peptidase_M14"/>
    <property type="match status" value="1"/>
</dbReference>
<comment type="caution">
    <text evidence="15">The sequence shown here is derived from an EMBL/GenBank/DDBJ whole genome shotgun (WGS) entry which is preliminary data.</text>
</comment>
<dbReference type="GO" id="GO:0004181">
    <property type="term" value="F:metallocarboxypeptidase activity"/>
    <property type="evidence" value="ECO:0007669"/>
    <property type="project" value="InterPro"/>
</dbReference>
<evidence type="ECO:0000256" key="1">
    <source>
        <dbReference type="ARBA" id="ARBA00001947"/>
    </source>
</evidence>
<feature type="domain" description="Peptidase M14" evidence="14">
    <location>
        <begin position="118"/>
        <end position="423"/>
    </location>
</feature>
<dbReference type="GO" id="GO:0005987">
    <property type="term" value="P:sucrose catabolic process"/>
    <property type="evidence" value="ECO:0007669"/>
    <property type="project" value="TreeGrafter"/>
</dbReference>
<proteinExistence type="inferred from homology"/>
<dbReference type="InterPro" id="IPR023296">
    <property type="entry name" value="Glyco_hydro_beta-prop_sf"/>
</dbReference>
<organism evidence="15 16">
    <name type="scientific">Plectosphaerella cucumerina</name>
    <dbReference type="NCBI Taxonomy" id="40658"/>
    <lineage>
        <taxon>Eukaryota</taxon>
        <taxon>Fungi</taxon>
        <taxon>Dikarya</taxon>
        <taxon>Ascomycota</taxon>
        <taxon>Pezizomycotina</taxon>
        <taxon>Sordariomycetes</taxon>
        <taxon>Hypocreomycetidae</taxon>
        <taxon>Glomerellales</taxon>
        <taxon>Plectosphaerellaceae</taxon>
        <taxon>Plectosphaerella</taxon>
    </lineage>
</organism>
<dbReference type="InterPro" id="IPR013189">
    <property type="entry name" value="Glyco_hydro_32_C"/>
</dbReference>
<feature type="chain" id="PRO_5035446247" description="Peptidase M14 domain-containing protein" evidence="13">
    <location>
        <begin position="19"/>
        <end position="1152"/>
    </location>
</feature>
<dbReference type="PANTHER" id="PTHR42800:SF3">
    <property type="entry name" value="GLYCOSYL HYDROLASE FAMILY 32 N-TERMINAL DOMAIN-CONTAINING PROTEIN"/>
    <property type="match status" value="1"/>
</dbReference>
<feature type="signal peptide" evidence="13">
    <location>
        <begin position="1"/>
        <end position="18"/>
    </location>
</feature>
<gene>
    <name evidence="15" type="ORF">B0T11DRAFT_316344</name>
</gene>
<dbReference type="CDD" id="cd18621">
    <property type="entry name" value="GH32_XdINV-like"/>
    <property type="match status" value="1"/>
</dbReference>
<dbReference type="InterPro" id="IPR013320">
    <property type="entry name" value="ConA-like_dom_sf"/>
</dbReference>
<dbReference type="Gene3D" id="2.115.10.20">
    <property type="entry name" value="Glycosyl hydrolase domain, family 43"/>
    <property type="match status" value="1"/>
</dbReference>
<evidence type="ECO:0000256" key="13">
    <source>
        <dbReference type="SAM" id="SignalP"/>
    </source>
</evidence>
<keyword evidence="16" id="KW-1185">Reference proteome</keyword>
<dbReference type="InterPro" id="IPR013148">
    <property type="entry name" value="Glyco_hydro_32_N"/>
</dbReference>
<dbReference type="Pfam" id="PF08244">
    <property type="entry name" value="Glyco_hydro_32C"/>
    <property type="match status" value="1"/>
</dbReference>
<keyword evidence="7 13" id="KW-0732">Signal</keyword>
<dbReference type="InterPro" id="IPR001362">
    <property type="entry name" value="Glyco_hydro_32"/>
</dbReference>
<dbReference type="SUPFAM" id="SSF75005">
    <property type="entry name" value="Arabinanase/levansucrase/invertase"/>
    <property type="match status" value="1"/>
</dbReference>
<evidence type="ECO:0000256" key="10">
    <source>
        <dbReference type="ARBA" id="ARBA00023049"/>
    </source>
</evidence>
<dbReference type="SMART" id="SM00631">
    <property type="entry name" value="Zn_pept"/>
    <property type="match status" value="1"/>
</dbReference>
<dbReference type="GO" id="GO:0006508">
    <property type="term" value="P:proteolysis"/>
    <property type="evidence" value="ECO:0007669"/>
    <property type="project" value="UniProtKB-KW"/>
</dbReference>
<dbReference type="Gene3D" id="2.60.120.560">
    <property type="entry name" value="Exo-inulinase, domain 1"/>
    <property type="match status" value="1"/>
</dbReference>
<evidence type="ECO:0000259" key="14">
    <source>
        <dbReference type="PROSITE" id="PS52035"/>
    </source>
</evidence>
<comment type="similarity">
    <text evidence="3">Belongs to the glycosyl hydrolase 32 family.</text>
</comment>
<dbReference type="Proteomes" id="UP000813385">
    <property type="component" value="Unassembled WGS sequence"/>
</dbReference>
<dbReference type="GO" id="GO:0005737">
    <property type="term" value="C:cytoplasm"/>
    <property type="evidence" value="ECO:0007669"/>
    <property type="project" value="TreeGrafter"/>
</dbReference>
<evidence type="ECO:0000256" key="4">
    <source>
        <dbReference type="ARBA" id="ARBA00022645"/>
    </source>
</evidence>
<dbReference type="AlphaFoldDB" id="A0A8K0TKK2"/>
<dbReference type="OrthoDB" id="202537at2759"/>
<dbReference type="EMBL" id="JAGPXD010000002">
    <property type="protein sequence ID" value="KAH7368078.1"/>
    <property type="molecule type" value="Genomic_DNA"/>
</dbReference>
<dbReference type="GO" id="GO:0008270">
    <property type="term" value="F:zinc ion binding"/>
    <property type="evidence" value="ECO:0007669"/>
    <property type="project" value="InterPro"/>
</dbReference>
<reference evidence="15" key="1">
    <citation type="journal article" date="2021" name="Nat. Commun.">
        <title>Genetic determinants of endophytism in the Arabidopsis root mycobiome.</title>
        <authorList>
            <person name="Mesny F."/>
            <person name="Miyauchi S."/>
            <person name="Thiergart T."/>
            <person name="Pickel B."/>
            <person name="Atanasova L."/>
            <person name="Karlsson M."/>
            <person name="Huettel B."/>
            <person name="Barry K.W."/>
            <person name="Haridas S."/>
            <person name="Chen C."/>
            <person name="Bauer D."/>
            <person name="Andreopoulos W."/>
            <person name="Pangilinan J."/>
            <person name="LaButti K."/>
            <person name="Riley R."/>
            <person name="Lipzen A."/>
            <person name="Clum A."/>
            <person name="Drula E."/>
            <person name="Henrissat B."/>
            <person name="Kohler A."/>
            <person name="Grigoriev I.V."/>
            <person name="Martin F.M."/>
            <person name="Hacquard S."/>
        </authorList>
    </citation>
    <scope>NUCLEOTIDE SEQUENCE</scope>
    <source>
        <strain evidence="15">MPI-CAGE-AT-0016</strain>
    </source>
</reference>
<evidence type="ECO:0000256" key="5">
    <source>
        <dbReference type="ARBA" id="ARBA00022670"/>
    </source>
</evidence>
<evidence type="ECO:0000256" key="8">
    <source>
        <dbReference type="ARBA" id="ARBA00022801"/>
    </source>
</evidence>
<sequence>MKFQAVTAVAAFAAGVVADKITYDGWKVFSVDTGTDNKAILANLELLNTVIEDDHGDADKLLVAVAPEDLDAFAKLGYESVLVEEDLGADLAEESNFKEYSRVKRDDSPLPDLSWFDSYHAYDDHKQFFLDLNAAFPNNSEIFTAGESYEGRDIYGIHFWGKDGKDAKPVISWHATVHAREWAAAPTVEYLAWQLINGYLEGDADVSRLVDKYDYYVIPFANPDGFVYTQTTNRFWRKNRQPRSGSTCVGTDGNRNWAYNWHLPGGASDNPCAETYRGVAPGDTPEISSLIKFTEEIKEPHGVKLFIDFHSFGQYALQPYGYSPDAVPPNFDRQVAIAGCYADRVEQLYGSRYVYGSSSRELYITTGSAPDFHSGTIGAEFAWTIELRPTGNLGLNGFVLAPELIILNVEEQWEGLKLARVKTSPAPSFQLLAPLSDRLLSLSWAWLDHHVIDLGFCRGSMGSAWELIFVVVPSTMSLTTISMTALFAAVAVAQGNGSAESYSILTAETFNQLGNNSLFTRWRPRSHFLSPHSWMNDPCGPLYDPNTNLYHLHYQWHPSHVDWGNITWGHSVSEDLFHWTDVGGWEDDAAVSFAPGYSSAPLAVFTGTTQAVNLQGEQNGTLLSFLTGIHYLPTNWKIPYEEGTEVQAMFLSEDGGETWDDAGTVLPGPPDGWNVTGWRDPSFFPSELLDNLTNSDEPRYYMVLGSGLKSGSVPAQLPGAERPGFLGPRIPLYAAPANNLTDWTFLGALWEPAANESLGEPDVTGSYGYNFEVSSFFALDVPSTGEKAWFIGAGAEGGNTTTHWREQWALWNRGDVSARDNGSVAFEPNSGGALDWGIAYAQATWEDPAGPDGPRRVVWGWANEDFEGSTNIETAKKFGYQGVMNLPAELFIKETEGVLNCHRETKDGNLCVPDSNNRTSTAQTLGIRPLPDVLDLMRNGSDYLTLRGGRIQASSTRRVSSNMGNSYELTATLKKWSGKTGIIVGQSPDDEEYTVIYFDPSNNTIGVNREHSSLLSQFRNLTFQGHFEPYTLQGRGNTSQSRNEELDFHIVLDGSLLQVWVNERFALTARIYPSRNDSTGVSLFAGDFANDLDEDEDDDERCGATGGAAVWSAVNVWKGLANAWPERPANSSTTLRFDTAEQTNNYTWWSGY</sequence>
<evidence type="ECO:0000256" key="6">
    <source>
        <dbReference type="ARBA" id="ARBA00022723"/>
    </source>
</evidence>
<keyword evidence="10" id="KW-0482">Metalloprotease</keyword>
<keyword evidence="4" id="KW-0121">Carboxypeptidase</keyword>
<dbReference type="Pfam" id="PF00251">
    <property type="entry name" value="Glyco_hydro_32N"/>
    <property type="match status" value="1"/>
</dbReference>
<dbReference type="SUPFAM" id="SSF53187">
    <property type="entry name" value="Zn-dependent exopeptidases"/>
    <property type="match status" value="1"/>
</dbReference>
<evidence type="ECO:0000256" key="12">
    <source>
        <dbReference type="PROSITE-ProRule" id="PRU01379"/>
    </source>
</evidence>
<evidence type="ECO:0000256" key="3">
    <source>
        <dbReference type="ARBA" id="ARBA00009902"/>
    </source>
</evidence>
<dbReference type="InterPro" id="IPR000834">
    <property type="entry name" value="Peptidase_M14"/>
</dbReference>